<dbReference type="STRING" id="1658174.A0A1J9QXW6"/>
<sequence>MFSTFPLETISISQDLSLGSRLFPEEGRSSDYRIDRIRRQPGKRAGLREVSFSGGRVTLGVLDLSKLIGGKPFIVSNKIAFNGCAIPIKSLVDSGANGYIFIDTRLACDSAKTLGLKLKRLDQPCEMIGVSGKRGSPITHAIVMHLWVNGRRFLNVPMLLADLGGYEMILGRVWLAENEIWLDVKNRRLVWPKERSQMEEIAVKSQIMIPRSILKKSASKPEHQEDADRRDRLLEQ</sequence>
<protein>
    <recommendedName>
        <fullName evidence="4">Peptidase A2 domain-containing protein</fullName>
    </recommendedName>
</protein>
<dbReference type="Gene3D" id="2.40.70.10">
    <property type="entry name" value="Acid Proteases"/>
    <property type="match status" value="1"/>
</dbReference>
<keyword evidence="3" id="KW-1185">Reference proteome</keyword>
<feature type="compositionally biased region" description="Basic and acidic residues" evidence="1">
    <location>
        <begin position="219"/>
        <end position="236"/>
    </location>
</feature>
<dbReference type="EMBL" id="LGTZ01001586">
    <property type="protein sequence ID" value="OJD21031.1"/>
    <property type="molecule type" value="Genomic_DNA"/>
</dbReference>
<evidence type="ECO:0008006" key="4">
    <source>
        <dbReference type="Google" id="ProtNLM"/>
    </source>
</evidence>
<gene>
    <name evidence="2" type="ORF">ACJ73_07629</name>
</gene>
<name>A0A1J9QXW6_9EURO</name>
<dbReference type="Proteomes" id="UP000242791">
    <property type="component" value="Unassembled WGS sequence"/>
</dbReference>
<feature type="region of interest" description="Disordered" evidence="1">
    <location>
        <begin position="213"/>
        <end position="236"/>
    </location>
</feature>
<organism evidence="2 3">
    <name type="scientific">Blastomyces percursus</name>
    <dbReference type="NCBI Taxonomy" id="1658174"/>
    <lineage>
        <taxon>Eukaryota</taxon>
        <taxon>Fungi</taxon>
        <taxon>Dikarya</taxon>
        <taxon>Ascomycota</taxon>
        <taxon>Pezizomycotina</taxon>
        <taxon>Eurotiomycetes</taxon>
        <taxon>Eurotiomycetidae</taxon>
        <taxon>Onygenales</taxon>
        <taxon>Ajellomycetaceae</taxon>
        <taxon>Blastomyces</taxon>
    </lineage>
</organism>
<dbReference type="CDD" id="cd00303">
    <property type="entry name" value="retropepsin_like"/>
    <property type="match status" value="1"/>
</dbReference>
<proteinExistence type="predicted"/>
<dbReference type="AlphaFoldDB" id="A0A1J9QXW6"/>
<evidence type="ECO:0000313" key="3">
    <source>
        <dbReference type="Proteomes" id="UP000242791"/>
    </source>
</evidence>
<comment type="caution">
    <text evidence="2">The sequence shown here is derived from an EMBL/GenBank/DDBJ whole genome shotgun (WGS) entry which is preliminary data.</text>
</comment>
<dbReference type="OrthoDB" id="4205569at2759"/>
<reference evidence="2 3" key="1">
    <citation type="submission" date="2015-08" db="EMBL/GenBank/DDBJ databases">
        <title>Emmonsia species relationships and genome sequence.</title>
        <authorList>
            <person name="Cuomo C.A."/>
            <person name="Schwartz I.S."/>
            <person name="Kenyon C."/>
            <person name="De Hoog G.S."/>
            <person name="Govender N.P."/>
            <person name="Botha A."/>
            <person name="Moreno L."/>
            <person name="De Vries M."/>
            <person name="Munoz J.F."/>
            <person name="Stielow J.B."/>
        </authorList>
    </citation>
    <scope>NUCLEOTIDE SEQUENCE [LARGE SCALE GENOMIC DNA]</scope>
    <source>
        <strain evidence="2 3">EI222</strain>
    </source>
</reference>
<evidence type="ECO:0000256" key="1">
    <source>
        <dbReference type="SAM" id="MobiDB-lite"/>
    </source>
</evidence>
<accession>A0A1J9QXW6</accession>
<evidence type="ECO:0000313" key="2">
    <source>
        <dbReference type="EMBL" id="OJD21031.1"/>
    </source>
</evidence>
<dbReference type="InterPro" id="IPR021109">
    <property type="entry name" value="Peptidase_aspartic_dom_sf"/>
</dbReference>
<dbReference type="VEuPathDB" id="FungiDB:ACJ73_07629"/>